<evidence type="ECO:0000313" key="3">
    <source>
        <dbReference type="Proteomes" id="UP000314960"/>
    </source>
</evidence>
<keyword evidence="1" id="KW-0472">Membrane</keyword>
<protein>
    <recommendedName>
        <fullName evidence="4">DUF3139 domain-containing protein</fullName>
    </recommendedName>
</protein>
<dbReference type="RefSeq" id="WP_141053558.1">
    <property type="nucleotide sequence ID" value="NZ_CP018176.1"/>
</dbReference>
<reference evidence="2 3" key="1">
    <citation type="submission" date="2016-11" db="EMBL/GenBank/DDBJ databases">
        <title>Interaction between Lactobacillus species and yeast in water kefir.</title>
        <authorList>
            <person name="Behr J."/>
            <person name="Xu D."/>
            <person name="Vogel R.F."/>
        </authorList>
    </citation>
    <scope>NUCLEOTIDE SEQUENCE [LARGE SCALE GENOMIC DNA]</scope>
    <source>
        <strain evidence="2 3">TMW 1.1822</strain>
    </source>
</reference>
<sequence length="121" mass="14285">MKLLQNKKLTIITLLAVICLGILGFAYYRHETKYDYEINQVLNYENKIAVPSQKKLTKQNTKIIIYDEPAENEHLISISFKYPNGNIGNDWFKYSIINYKIKLLDNSPSNINYFNNIYRNK</sequence>
<keyword evidence="1" id="KW-0812">Transmembrane</keyword>
<dbReference type="KEGG" id="lhw:BSQ49_06100"/>
<evidence type="ECO:0000313" key="2">
    <source>
        <dbReference type="EMBL" id="AUJ29800.1"/>
    </source>
</evidence>
<evidence type="ECO:0000256" key="1">
    <source>
        <dbReference type="SAM" id="Phobius"/>
    </source>
</evidence>
<dbReference type="AlphaFoldDB" id="A0A3S6QP78"/>
<proteinExistence type="predicted"/>
<keyword evidence="1" id="KW-1133">Transmembrane helix</keyword>
<gene>
    <name evidence="2" type="ORF">BSQ49_06100</name>
</gene>
<feature type="transmembrane region" description="Helical" evidence="1">
    <location>
        <begin position="9"/>
        <end position="28"/>
    </location>
</feature>
<dbReference type="Proteomes" id="UP000314960">
    <property type="component" value="Chromosome"/>
</dbReference>
<accession>A0A3S6QP78</accession>
<organism evidence="2 3">
    <name type="scientific">Liquorilactobacillus hordei</name>
    <dbReference type="NCBI Taxonomy" id="468911"/>
    <lineage>
        <taxon>Bacteria</taxon>
        <taxon>Bacillati</taxon>
        <taxon>Bacillota</taxon>
        <taxon>Bacilli</taxon>
        <taxon>Lactobacillales</taxon>
        <taxon>Lactobacillaceae</taxon>
        <taxon>Liquorilactobacillus</taxon>
    </lineage>
</organism>
<name>A0A3S6QP78_9LACO</name>
<dbReference type="EMBL" id="CP018176">
    <property type="protein sequence ID" value="AUJ29800.1"/>
    <property type="molecule type" value="Genomic_DNA"/>
</dbReference>
<evidence type="ECO:0008006" key="4">
    <source>
        <dbReference type="Google" id="ProtNLM"/>
    </source>
</evidence>